<reference evidence="7" key="3">
    <citation type="submission" date="2025-09" db="UniProtKB">
        <authorList>
            <consortium name="Ensembl"/>
        </authorList>
    </citation>
    <scope>IDENTIFICATION</scope>
</reference>
<evidence type="ECO:0000313" key="7">
    <source>
        <dbReference type="Ensembl" id="ENSSFOP00015014469.2"/>
    </source>
</evidence>
<dbReference type="GO" id="GO:0008017">
    <property type="term" value="F:microtubule binding"/>
    <property type="evidence" value="ECO:0007669"/>
    <property type="project" value="InterPro"/>
</dbReference>
<dbReference type="AlphaFoldDB" id="A0A8C9RJ59"/>
<dbReference type="GO" id="GO:0051231">
    <property type="term" value="P:spindle elongation"/>
    <property type="evidence" value="ECO:0007669"/>
    <property type="project" value="TreeGrafter"/>
</dbReference>
<dbReference type="InterPro" id="IPR027417">
    <property type="entry name" value="P-loop_NTPase"/>
</dbReference>
<keyword evidence="5" id="KW-0505">Motor protein</keyword>
<keyword evidence="8" id="KW-1185">Reference proteome</keyword>
<evidence type="ECO:0000256" key="5">
    <source>
        <dbReference type="PROSITE-ProRule" id="PRU00283"/>
    </source>
</evidence>
<accession>A0A8C9RJ59</accession>
<dbReference type="GO" id="GO:0007052">
    <property type="term" value="P:mitotic spindle organization"/>
    <property type="evidence" value="ECO:0007669"/>
    <property type="project" value="TreeGrafter"/>
</dbReference>
<proteinExistence type="inferred from homology"/>
<reference evidence="7 8" key="1">
    <citation type="submission" date="2019-04" db="EMBL/GenBank/DDBJ databases">
        <authorList>
            <consortium name="Wellcome Sanger Institute Data Sharing"/>
        </authorList>
    </citation>
    <scope>NUCLEOTIDE SEQUENCE [LARGE SCALE GENOMIC DNA]</scope>
</reference>
<dbReference type="GO" id="GO:0005524">
    <property type="term" value="F:ATP binding"/>
    <property type="evidence" value="ECO:0007669"/>
    <property type="project" value="UniProtKB-UniRule"/>
</dbReference>
<organism evidence="7 8">
    <name type="scientific">Scleropages formosus</name>
    <name type="common">Asian bonytongue</name>
    <name type="synonym">Osteoglossum formosum</name>
    <dbReference type="NCBI Taxonomy" id="113540"/>
    <lineage>
        <taxon>Eukaryota</taxon>
        <taxon>Metazoa</taxon>
        <taxon>Chordata</taxon>
        <taxon>Craniata</taxon>
        <taxon>Vertebrata</taxon>
        <taxon>Euteleostomi</taxon>
        <taxon>Actinopterygii</taxon>
        <taxon>Neopterygii</taxon>
        <taxon>Teleostei</taxon>
        <taxon>Osteoglossocephala</taxon>
        <taxon>Osteoglossomorpha</taxon>
        <taxon>Osteoglossiformes</taxon>
        <taxon>Osteoglossidae</taxon>
        <taxon>Scleropages</taxon>
    </lineage>
</organism>
<feature type="binding site" evidence="5">
    <location>
        <begin position="93"/>
        <end position="100"/>
    </location>
    <ligand>
        <name>ATP</name>
        <dbReference type="ChEBI" id="CHEBI:30616"/>
    </ligand>
</feature>
<dbReference type="GO" id="GO:0005875">
    <property type="term" value="C:microtubule associated complex"/>
    <property type="evidence" value="ECO:0007669"/>
    <property type="project" value="TreeGrafter"/>
</dbReference>
<dbReference type="Pfam" id="PF00225">
    <property type="entry name" value="Kinesin"/>
    <property type="match status" value="1"/>
</dbReference>
<protein>
    <recommendedName>
        <fullName evidence="6">Kinesin motor domain-containing protein</fullName>
    </recommendedName>
</protein>
<dbReference type="GO" id="GO:0003777">
    <property type="term" value="F:microtubule motor activity"/>
    <property type="evidence" value="ECO:0007669"/>
    <property type="project" value="InterPro"/>
</dbReference>
<dbReference type="InterPro" id="IPR001752">
    <property type="entry name" value="Kinesin_motor_dom"/>
</dbReference>
<keyword evidence="4" id="KW-0206">Cytoskeleton</keyword>
<name>A0A8C9RJ59_SCLFO</name>
<reference evidence="7" key="2">
    <citation type="submission" date="2025-08" db="UniProtKB">
        <authorList>
            <consortium name="Ensembl"/>
        </authorList>
    </citation>
    <scope>IDENTIFICATION</scope>
</reference>
<keyword evidence="2 5" id="KW-0547">Nucleotide-binding</keyword>
<dbReference type="GO" id="GO:0007018">
    <property type="term" value="P:microtubule-based movement"/>
    <property type="evidence" value="ECO:0007669"/>
    <property type="project" value="InterPro"/>
</dbReference>
<feature type="domain" description="Kinesin motor" evidence="6">
    <location>
        <begin position="14"/>
        <end position="139"/>
    </location>
</feature>
<comment type="subcellular location">
    <subcellularLocation>
        <location evidence="1">Cytoplasm</location>
        <location evidence="1">Cytoskeleton</location>
    </subcellularLocation>
</comment>
<dbReference type="SUPFAM" id="SSF52540">
    <property type="entry name" value="P-loop containing nucleoside triphosphate hydrolases"/>
    <property type="match status" value="1"/>
</dbReference>
<dbReference type="PROSITE" id="PS50067">
    <property type="entry name" value="KINESIN_MOTOR_2"/>
    <property type="match status" value="1"/>
</dbReference>
<keyword evidence="3 5" id="KW-0067">ATP-binding</keyword>
<evidence type="ECO:0000256" key="4">
    <source>
        <dbReference type="ARBA" id="ARBA00023212"/>
    </source>
</evidence>
<dbReference type="Gene3D" id="3.40.850.10">
    <property type="entry name" value="Kinesin motor domain"/>
    <property type="match status" value="1"/>
</dbReference>
<evidence type="ECO:0000259" key="6">
    <source>
        <dbReference type="PROSITE" id="PS50067"/>
    </source>
</evidence>
<dbReference type="Ensembl" id="ENSSFOT00015014642.2">
    <property type="protein sequence ID" value="ENSSFOP00015014469.2"/>
    <property type="gene ID" value="ENSSFOG00015009335.2"/>
</dbReference>
<dbReference type="Proteomes" id="UP000694397">
    <property type="component" value="Chromosome 17"/>
</dbReference>
<dbReference type="SMART" id="SM00129">
    <property type="entry name" value="KISc"/>
    <property type="match status" value="1"/>
</dbReference>
<sequence>HVHEASRLTGERGRVKVATRIRPLLPAEILQNQQVCVRVVPGAPQVLLARDRAFAFDFAFGPKAQQDEVYCTCVKPLVASLMDGYNVTVFAYGQTGSGKTYTIGAGHFGDPPLSAGSLSTVSVTPKILKWKIPEIIHKF</sequence>
<dbReference type="PANTHER" id="PTHR47969:SF25">
    <property type="entry name" value="KINESIN MOTOR DOMAIN-CONTAINING PROTEIN"/>
    <property type="match status" value="1"/>
</dbReference>
<dbReference type="InterPro" id="IPR027640">
    <property type="entry name" value="Kinesin-like_fam"/>
</dbReference>
<keyword evidence="4" id="KW-0963">Cytoplasm</keyword>
<evidence type="ECO:0000256" key="1">
    <source>
        <dbReference type="ARBA" id="ARBA00004245"/>
    </source>
</evidence>
<dbReference type="InterPro" id="IPR036961">
    <property type="entry name" value="Kinesin_motor_dom_sf"/>
</dbReference>
<evidence type="ECO:0000313" key="8">
    <source>
        <dbReference type="Proteomes" id="UP000694397"/>
    </source>
</evidence>
<evidence type="ECO:0000256" key="2">
    <source>
        <dbReference type="ARBA" id="ARBA00022741"/>
    </source>
</evidence>
<comment type="similarity">
    <text evidence="5">Belongs to the TRAFAC class myosin-kinesin ATPase superfamily. Kinesin family.</text>
</comment>
<dbReference type="PANTHER" id="PTHR47969">
    <property type="entry name" value="CHROMOSOME-ASSOCIATED KINESIN KIF4A-RELATED"/>
    <property type="match status" value="1"/>
</dbReference>
<evidence type="ECO:0000256" key="3">
    <source>
        <dbReference type="ARBA" id="ARBA00022840"/>
    </source>
</evidence>
<dbReference type="OrthoDB" id="3176171at2759"/>
<dbReference type="GeneTree" id="ENSGT00940000157487"/>